<dbReference type="SUPFAM" id="SSF53756">
    <property type="entry name" value="UDP-Glycosyltransferase/glycogen phosphorylase"/>
    <property type="match status" value="1"/>
</dbReference>
<evidence type="ECO:0000256" key="1">
    <source>
        <dbReference type="ARBA" id="ARBA00022679"/>
    </source>
</evidence>
<feature type="domain" description="Glycosyl transferase family 1" evidence="2">
    <location>
        <begin position="202"/>
        <end position="368"/>
    </location>
</feature>
<dbReference type="Proteomes" id="UP000009231">
    <property type="component" value="Chromosome"/>
</dbReference>
<dbReference type="Pfam" id="PF00534">
    <property type="entry name" value="Glycos_transf_1"/>
    <property type="match status" value="1"/>
</dbReference>
<keyword evidence="4" id="KW-1185">Reference proteome</keyword>
<name>F6D680_METPW</name>
<dbReference type="HOGENOM" id="CLU_009583_27_1_2"/>
<sequence length="391" mass="45133">MVKLMEIDYINGPRTDKIFGVSKYQMEIFRRIEGVGWNIIEYDSLMQILEKKYNANSKSGSHSQTTGNRSIYEIKSLKFIEDMGKKTLKTLDKHRYIHTVKNEVKEGNIKHITSQELAYILNSVKLENSIVTCYDLIPWAYDKNRSSIWKENMKGLRLADCIITISEFSKEEIMKYLDYPAERIKIVYPAADHSVYYENRNKEILSKLNISNDQKVVLYVGSEMPRQNVPVLIKAFAELKKKFPDIKLVKIGESQSYRERENILKLIKDLHLHEDVIFAGYVPEEDMPKWYNAADILVYPCAYAGFGLPPLEAMACGTPVITSNTTSLPEVVGDAGIMIDPQDVDLMADKMYEVFTNNSLKEELVKKGLEQSKRFNWEDSAKKTLEIYEEI</sequence>
<organism evidence="3 4">
    <name type="scientific">Methanobacterium paludis (strain DSM 25820 / JCM 18151 / SWAN1)</name>
    <dbReference type="NCBI Taxonomy" id="868131"/>
    <lineage>
        <taxon>Archaea</taxon>
        <taxon>Methanobacteriati</taxon>
        <taxon>Methanobacteriota</taxon>
        <taxon>Methanomada group</taxon>
        <taxon>Methanobacteria</taxon>
        <taxon>Methanobacteriales</taxon>
        <taxon>Methanobacteriaceae</taxon>
        <taxon>Methanobacterium</taxon>
    </lineage>
</organism>
<evidence type="ECO:0000313" key="3">
    <source>
        <dbReference type="EMBL" id="AEG18293.1"/>
    </source>
</evidence>
<dbReference type="AlphaFoldDB" id="F6D680"/>
<dbReference type="Gene3D" id="3.40.50.2000">
    <property type="entry name" value="Glycogen Phosphorylase B"/>
    <property type="match status" value="2"/>
</dbReference>
<protein>
    <submittedName>
        <fullName evidence="3">Glycosyl transferase group 1</fullName>
    </submittedName>
</protein>
<dbReference type="PANTHER" id="PTHR46401:SF2">
    <property type="entry name" value="GLYCOSYLTRANSFERASE WBBK-RELATED"/>
    <property type="match status" value="1"/>
</dbReference>
<dbReference type="EMBL" id="CP002772">
    <property type="protein sequence ID" value="AEG18293.1"/>
    <property type="molecule type" value="Genomic_DNA"/>
</dbReference>
<dbReference type="CDD" id="cd03809">
    <property type="entry name" value="GT4_MtfB-like"/>
    <property type="match status" value="1"/>
</dbReference>
<reference evidence="3 4" key="1">
    <citation type="journal article" date="2014" name="Int. J. Syst. Evol. Microbiol.">
        <title>Methanobacterium paludis sp. nov. and a novel strain of Methanobacterium lacus isolated from northern peatlands.</title>
        <authorList>
            <person name="Cadillo-Quiroz H."/>
            <person name="Brauer S.L."/>
            <person name="Goodson N."/>
            <person name="Yavitt J.B."/>
            <person name="Zinder S.H."/>
        </authorList>
    </citation>
    <scope>NUCLEOTIDE SEQUENCE [LARGE SCALE GENOMIC DNA]</scope>
    <source>
        <strain evidence="4">DSM 25820 / JCM 18151 / SWAN1</strain>
    </source>
</reference>
<gene>
    <name evidence="3" type="ordered locus">MSWAN_1276</name>
</gene>
<evidence type="ECO:0000313" key="4">
    <source>
        <dbReference type="Proteomes" id="UP000009231"/>
    </source>
</evidence>
<dbReference type="FunFam" id="3.40.50.2000:FF:000119">
    <property type="entry name" value="Glycosyl transferase group 1"/>
    <property type="match status" value="1"/>
</dbReference>
<dbReference type="eggNOG" id="arCOG01411">
    <property type="taxonomic scope" value="Archaea"/>
</dbReference>
<keyword evidence="1 3" id="KW-0808">Transferase</keyword>
<dbReference type="KEGG" id="mew:MSWAN_1276"/>
<dbReference type="InterPro" id="IPR001296">
    <property type="entry name" value="Glyco_trans_1"/>
</dbReference>
<accession>F6D680</accession>
<dbReference type="PANTHER" id="PTHR46401">
    <property type="entry name" value="GLYCOSYLTRANSFERASE WBBK-RELATED"/>
    <property type="match status" value="1"/>
</dbReference>
<proteinExistence type="predicted"/>
<dbReference type="STRING" id="868131.MSWAN_1276"/>
<dbReference type="GO" id="GO:0016757">
    <property type="term" value="F:glycosyltransferase activity"/>
    <property type="evidence" value="ECO:0007669"/>
    <property type="project" value="InterPro"/>
</dbReference>
<evidence type="ECO:0000259" key="2">
    <source>
        <dbReference type="Pfam" id="PF00534"/>
    </source>
</evidence>